<name>A0A135SBS4_9PEZI</name>
<evidence type="ECO:0000313" key="2">
    <source>
        <dbReference type="Proteomes" id="UP000070328"/>
    </source>
</evidence>
<keyword evidence="2" id="KW-1185">Reference proteome</keyword>
<organism evidence="1 2">
    <name type="scientific">Colletotrichum simmondsii</name>
    <dbReference type="NCBI Taxonomy" id="703756"/>
    <lineage>
        <taxon>Eukaryota</taxon>
        <taxon>Fungi</taxon>
        <taxon>Dikarya</taxon>
        <taxon>Ascomycota</taxon>
        <taxon>Pezizomycotina</taxon>
        <taxon>Sordariomycetes</taxon>
        <taxon>Hypocreomycetidae</taxon>
        <taxon>Glomerellales</taxon>
        <taxon>Glomerellaceae</taxon>
        <taxon>Colletotrichum</taxon>
        <taxon>Colletotrichum acutatum species complex</taxon>
    </lineage>
</organism>
<gene>
    <name evidence="1" type="ORF">CSIM01_03288</name>
</gene>
<dbReference type="EMBL" id="JFBX01000622">
    <property type="protein sequence ID" value="KXH33374.1"/>
    <property type="molecule type" value="Genomic_DNA"/>
</dbReference>
<reference evidence="1 2" key="1">
    <citation type="submission" date="2014-02" db="EMBL/GenBank/DDBJ databases">
        <title>The genome sequence of Colletotrichum simmondsii CBS122122.</title>
        <authorList>
            <person name="Baroncelli R."/>
            <person name="Thon M.R."/>
        </authorList>
    </citation>
    <scope>NUCLEOTIDE SEQUENCE [LARGE SCALE GENOMIC DNA]</scope>
    <source>
        <strain evidence="1 2">CBS122122</strain>
    </source>
</reference>
<accession>A0A135SBS4</accession>
<sequence>MTDFHWSMGFNTAPISLRQLLMYIELPETQLQTALSTPTTEQALSIIQMNYLPPASRTEAFDEFGPCHGCGTSKTHTDLITFECSLFEQLNAYMQEQFTAQSQMRDIEEQKMPIEIETRGRAAAKRRRDELTGEKEELDKVISMAQEGLKAAEVSRVAAIEVAVEIRNDIKELHGISGRAEKDQWIQGRLQKHADEEKLLRTQAEALFGSNWEERFAAQSDVRELWD</sequence>
<proteinExistence type="predicted"/>
<comment type="caution">
    <text evidence="1">The sequence shown here is derived from an EMBL/GenBank/DDBJ whole genome shotgun (WGS) entry which is preliminary data.</text>
</comment>
<dbReference type="AlphaFoldDB" id="A0A135SBS4"/>
<dbReference type="Proteomes" id="UP000070328">
    <property type="component" value="Unassembled WGS sequence"/>
</dbReference>
<protein>
    <submittedName>
        <fullName evidence="1">Uncharacterized protein</fullName>
    </submittedName>
</protein>
<evidence type="ECO:0000313" key="1">
    <source>
        <dbReference type="EMBL" id="KXH33374.1"/>
    </source>
</evidence>
<dbReference type="OrthoDB" id="4848273at2759"/>